<sequence length="46" mass="4937">MWSVAAALVLVPCIYLLGSLAGIATSALVAEVRLNREVRDLVRGRL</sequence>
<accession>A0ABN3FMP0</accession>
<dbReference type="EMBL" id="BAAARV010000012">
    <property type="protein sequence ID" value="GAA2333537.1"/>
    <property type="molecule type" value="Genomic_DNA"/>
</dbReference>
<comment type="caution">
    <text evidence="1">The sequence shown here is derived from an EMBL/GenBank/DDBJ whole genome shotgun (WGS) entry which is preliminary data.</text>
</comment>
<keyword evidence="2" id="KW-1185">Reference proteome</keyword>
<evidence type="ECO:0000313" key="1">
    <source>
        <dbReference type="EMBL" id="GAA2333537.1"/>
    </source>
</evidence>
<proteinExistence type="predicted"/>
<dbReference type="Proteomes" id="UP001501444">
    <property type="component" value="Unassembled WGS sequence"/>
</dbReference>
<name>A0ABN3FMP0_9ACTN</name>
<evidence type="ECO:0000313" key="2">
    <source>
        <dbReference type="Proteomes" id="UP001501444"/>
    </source>
</evidence>
<organism evidence="1 2">
    <name type="scientific">Dactylosporangium salmoneum</name>
    <dbReference type="NCBI Taxonomy" id="53361"/>
    <lineage>
        <taxon>Bacteria</taxon>
        <taxon>Bacillati</taxon>
        <taxon>Actinomycetota</taxon>
        <taxon>Actinomycetes</taxon>
        <taxon>Micromonosporales</taxon>
        <taxon>Micromonosporaceae</taxon>
        <taxon>Dactylosporangium</taxon>
    </lineage>
</organism>
<protein>
    <submittedName>
        <fullName evidence="1">Uncharacterized protein</fullName>
    </submittedName>
</protein>
<reference evidence="1 2" key="1">
    <citation type="journal article" date="2019" name="Int. J. Syst. Evol. Microbiol.">
        <title>The Global Catalogue of Microorganisms (GCM) 10K type strain sequencing project: providing services to taxonomists for standard genome sequencing and annotation.</title>
        <authorList>
            <consortium name="The Broad Institute Genomics Platform"/>
            <consortium name="The Broad Institute Genome Sequencing Center for Infectious Disease"/>
            <person name="Wu L."/>
            <person name="Ma J."/>
        </authorList>
    </citation>
    <scope>NUCLEOTIDE SEQUENCE [LARGE SCALE GENOMIC DNA]</scope>
    <source>
        <strain evidence="1 2">JCM 3272</strain>
    </source>
</reference>
<gene>
    <name evidence="1" type="ORF">GCM10010170_012810</name>
</gene>